<sequence>MTKNRTTLVIAHRLSTIVHADMILVVRDGDIVERGSHAELMSQCDGVYYDLWMKQLQDDEKMREDVLQQLEDLGTSESDMEGSTSSAVEQKKM</sequence>
<comment type="caution">
    <text evidence="2">The sequence shown here is derived from an EMBL/GenBank/DDBJ whole genome shotgun (WGS) entry which is preliminary data.</text>
</comment>
<keyword evidence="3" id="KW-1185">Reference proteome</keyword>
<dbReference type="SUPFAM" id="SSF52540">
    <property type="entry name" value="P-loop containing nucleoside triphosphate hydrolases"/>
    <property type="match status" value="1"/>
</dbReference>
<dbReference type="GO" id="GO:0005524">
    <property type="term" value="F:ATP binding"/>
    <property type="evidence" value="ECO:0007669"/>
    <property type="project" value="UniProtKB-KW"/>
</dbReference>
<dbReference type="InterPro" id="IPR027417">
    <property type="entry name" value="P-loop_NTPase"/>
</dbReference>
<accession>A0ABR2WJU5</accession>
<evidence type="ECO:0000313" key="3">
    <source>
        <dbReference type="Proteomes" id="UP001479436"/>
    </source>
</evidence>
<dbReference type="EMBL" id="JASJQH010001221">
    <property type="protein sequence ID" value="KAK9761785.1"/>
    <property type="molecule type" value="Genomic_DNA"/>
</dbReference>
<feature type="compositionally biased region" description="Polar residues" evidence="1">
    <location>
        <begin position="75"/>
        <end position="93"/>
    </location>
</feature>
<dbReference type="Gene3D" id="3.40.50.300">
    <property type="entry name" value="P-loop containing nucleotide triphosphate hydrolases"/>
    <property type="match status" value="1"/>
</dbReference>
<dbReference type="PANTHER" id="PTHR43394">
    <property type="entry name" value="ATP-DEPENDENT PERMEASE MDL1, MITOCHONDRIAL"/>
    <property type="match status" value="1"/>
</dbReference>
<dbReference type="InterPro" id="IPR039421">
    <property type="entry name" value="Type_1_exporter"/>
</dbReference>
<name>A0ABR2WJU5_9FUNG</name>
<evidence type="ECO:0000256" key="1">
    <source>
        <dbReference type="SAM" id="MobiDB-lite"/>
    </source>
</evidence>
<reference evidence="2 3" key="1">
    <citation type="submission" date="2023-04" db="EMBL/GenBank/DDBJ databases">
        <title>Genome of Basidiobolus ranarum AG-B5.</title>
        <authorList>
            <person name="Stajich J.E."/>
            <person name="Carter-House D."/>
            <person name="Gryganskyi A."/>
        </authorList>
    </citation>
    <scope>NUCLEOTIDE SEQUENCE [LARGE SCALE GENOMIC DNA]</scope>
    <source>
        <strain evidence="2 3">AG-B5</strain>
    </source>
</reference>
<proteinExistence type="predicted"/>
<protein>
    <submittedName>
        <fullName evidence="2">ATP-binding cassette-type vacuolar membrane transporter Hmt1</fullName>
    </submittedName>
</protein>
<organism evidence="2 3">
    <name type="scientific">Basidiobolus ranarum</name>
    <dbReference type="NCBI Taxonomy" id="34480"/>
    <lineage>
        <taxon>Eukaryota</taxon>
        <taxon>Fungi</taxon>
        <taxon>Fungi incertae sedis</taxon>
        <taxon>Zoopagomycota</taxon>
        <taxon>Entomophthoromycotina</taxon>
        <taxon>Basidiobolomycetes</taxon>
        <taxon>Basidiobolales</taxon>
        <taxon>Basidiobolaceae</taxon>
        <taxon>Basidiobolus</taxon>
    </lineage>
</organism>
<feature type="region of interest" description="Disordered" evidence="1">
    <location>
        <begin position="71"/>
        <end position="93"/>
    </location>
</feature>
<evidence type="ECO:0000313" key="2">
    <source>
        <dbReference type="EMBL" id="KAK9761785.1"/>
    </source>
</evidence>
<keyword evidence="2" id="KW-0067">ATP-binding</keyword>
<dbReference type="PANTHER" id="PTHR43394:SF1">
    <property type="entry name" value="ATP-BINDING CASSETTE SUB-FAMILY B MEMBER 10, MITOCHONDRIAL"/>
    <property type="match status" value="1"/>
</dbReference>
<keyword evidence="2" id="KW-0547">Nucleotide-binding</keyword>
<dbReference type="Proteomes" id="UP001479436">
    <property type="component" value="Unassembled WGS sequence"/>
</dbReference>
<gene>
    <name evidence="2" type="primary">hmt1_2</name>
    <name evidence="2" type="ORF">K7432_013058</name>
</gene>